<feature type="region of interest" description="Disordered" evidence="1">
    <location>
        <begin position="65"/>
        <end position="120"/>
    </location>
</feature>
<evidence type="ECO:0000313" key="3">
    <source>
        <dbReference type="Proteomes" id="UP000608530"/>
    </source>
</evidence>
<comment type="caution">
    <text evidence="2">The sequence shown here is derived from an EMBL/GenBank/DDBJ whole genome shotgun (WGS) entry which is preliminary data.</text>
</comment>
<reference evidence="2" key="1">
    <citation type="submission" date="2020-12" db="EMBL/GenBank/DDBJ databases">
        <title>Leucobacter sp. CAS1, isolated from Chromium sludge.</title>
        <authorList>
            <person name="Xu Z."/>
        </authorList>
    </citation>
    <scope>NUCLEOTIDE SEQUENCE</scope>
    <source>
        <strain evidence="2">CSA1</strain>
    </source>
</reference>
<evidence type="ECO:0000256" key="1">
    <source>
        <dbReference type="SAM" id="MobiDB-lite"/>
    </source>
</evidence>
<dbReference type="EMBL" id="JAEHOH010000001">
    <property type="protein sequence ID" value="MBK0417424.1"/>
    <property type="molecule type" value="Genomic_DNA"/>
</dbReference>
<gene>
    <name evidence="2" type="ORF">JD276_00020</name>
</gene>
<organism evidence="2 3">
    <name type="scientific">Leucobacter chromiisoli</name>
    <dbReference type="NCBI Taxonomy" id="2796471"/>
    <lineage>
        <taxon>Bacteria</taxon>
        <taxon>Bacillati</taxon>
        <taxon>Actinomycetota</taxon>
        <taxon>Actinomycetes</taxon>
        <taxon>Micrococcales</taxon>
        <taxon>Microbacteriaceae</taxon>
        <taxon>Leucobacter</taxon>
    </lineage>
</organism>
<accession>A0A934USL4</accession>
<dbReference type="Proteomes" id="UP000608530">
    <property type="component" value="Unassembled WGS sequence"/>
</dbReference>
<evidence type="ECO:0000313" key="2">
    <source>
        <dbReference type="EMBL" id="MBK0417424.1"/>
    </source>
</evidence>
<keyword evidence="3" id="KW-1185">Reference proteome</keyword>
<dbReference type="RefSeq" id="WP_200112509.1">
    <property type="nucleotide sequence ID" value="NZ_JAEHOH010000001.1"/>
</dbReference>
<feature type="compositionally biased region" description="Basic and acidic residues" evidence="1">
    <location>
        <begin position="73"/>
        <end position="92"/>
    </location>
</feature>
<name>A0A934USL4_9MICO</name>
<proteinExistence type="predicted"/>
<protein>
    <submittedName>
        <fullName evidence="2">Uncharacterized protein</fullName>
    </submittedName>
</protein>
<sequence length="120" mass="13926">MRPPIQIDTDTWIIMRAVEQHPKAIVHRVTDTAGEARFLLMTWWPVPAHRRMVGIYKSLAEADAQVPVADAESPPRPDGDPERRAAWEERQEKKRRRRELMMAELQRYSATGSGDRDPRL</sequence>
<dbReference type="AlphaFoldDB" id="A0A934USL4"/>